<feature type="compositionally biased region" description="Acidic residues" evidence="1">
    <location>
        <begin position="207"/>
        <end position="216"/>
    </location>
</feature>
<evidence type="ECO:0000313" key="2">
    <source>
        <dbReference type="EMBL" id="CBY38849.1"/>
    </source>
</evidence>
<accession>E4YTR0</accession>
<feature type="region of interest" description="Disordered" evidence="1">
    <location>
        <begin position="56"/>
        <end position="78"/>
    </location>
</feature>
<feature type="region of interest" description="Disordered" evidence="1">
    <location>
        <begin position="102"/>
        <end position="162"/>
    </location>
</feature>
<feature type="compositionally biased region" description="Low complexity" evidence="1">
    <location>
        <begin position="64"/>
        <end position="75"/>
    </location>
</feature>
<sequence length="351" mass="39475">MLDSEQTKREKIREFRNFIDVSEDHDTEAFLISKGWNLERAVNDFLDSTGEQTHIPVAGASDISTQSSSNSGASSRTRHYNTVRSRLVSSDFGSIWDRIDNSRQNGTPINAPASMRPSIPPPRTPTKGRAPPVPPMRKTSVTKQNAPPIPKHSRSTISNPIPDNKTLRLLERHPTLNKKQQELANAAVNKLKAINKPKRAAPAIPETPDEPPEVNETAELEAKRKELRQLEAKLEGLLECSICCGDMERKLHSKTVVTCFALIAANVSTLHLELSVNVQFVENPSATIFNFSCKKTFQKKPIHHERAVKSELKSKLFRPFFLNKLFPNMKNVQNDGSANAIYFNKRSLYFR</sequence>
<organism evidence="2">
    <name type="scientific">Oikopleura dioica</name>
    <name type="common">Tunicate</name>
    <dbReference type="NCBI Taxonomy" id="34765"/>
    <lineage>
        <taxon>Eukaryota</taxon>
        <taxon>Metazoa</taxon>
        <taxon>Chordata</taxon>
        <taxon>Tunicata</taxon>
        <taxon>Appendicularia</taxon>
        <taxon>Copelata</taxon>
        <taxon>Oikopleuridae</taxon>
        <taxon>Oikopleura</taxon>
    </lineage>
</organism>
<dbReference type="AlphaFoldDB" id="E4YTR0"/>
<evidence type="ECO:0008006" key="3">
    <source>
        <dbReference type="Google" id="ProtNLM"/>
    </source>
</evidence>
<dbReference type="EMBL" id="FN655342">
    <property type="protein sequence ID" value="CBY38849.1"/>
    <property type="molecule type" value="Genomic_DNA"/>
</dbReference>
<dbReference type="Proteomes" id="UP000011014">
    <property type="component" value="Unassembled WGS sequence"/>
</dbReference>
<proteinExistence type="predicted"/>
<name>E4YTR0_OIKDI</name>
<reference evidence="2" key="1">
    <citation type="journal article" date="2010" name="Science">
        <title>Plasticity of animal genome architecture unmasked by rapid evolution of a pelagic tunicate.</title>
        <authorList>
            <person name="Denoeud F."/>
            <person name="Henriet S."/>
            <person name="Mungpakdee S."/>
            <person name="Aury J.M."/>
            <person name="Da Silva C."/>
            <person name="Brinkmann H."/>
            <person name="Mikhaleva J."/>
            <person name="Olsen L.C."/>
            <person name="Jubin C."/>
            <person name="Canestro C."/>
            <person name="Bouquet J.M."/>
            <person name="Danks G."/>
            <person name="Poulain J."/>
            <person name="Campsteijn C."/>
            <person name="Adamski M."/>
            <person name="Cross I."/>
            <person name="Yadetie F."/>
            <person name="Muffato M."/>
            <person name="Louis A."/>
            <person name="Butcher S."/>
            <person name="Tsagkogeorga G."/>
            <person name="Konrad A."/>
            <person name="Singh S."/>
            <person name="Jensen M.F."/>
            <person name="Cong E.H."/>
            <person name="Eikeseth-Otteraa H."/>
            <person name="Noel B."/>
            <person name="Anthouard V."/>
            <person name="Porcel B.M."/>
            <person name="Kachouri-Lafond R."/>
            <person name="Nishino A."/>
            <person name="Ugolini M."/>
            <person name="Chourrout P."/>
            <person name="Nishida H."/>
            <person name="Aasland R."/>
            <person name="Huzurbazar S."/>
            <person name="Westhof E."/>
            <person name="Delsuc F."/>
            <person name="Lehrach H."/>
            <person name="Reinhardt R."/>
            <person name="Weissenbach J."/>
            <person name="Roy S.W."/>
            <person name="Artiguenave F."/>
            <person name="Postlethwait J.H."/>
            <person name="Manak J.R."/>
            <person name="Thompson E.M."/>
            <person name="Jaillon O."/>
            <person name="Du Pasquier L."/>
            <person name="Boudinot P."/>
            <person name="Liberles D.A."/>
            <person name="Volff J.N."/>
            <person name="Philippe H."/>
            <person name="Lenhard B."/>
            <person name="Roest Crollius H."/>
            <person name="Wincker P."/>
            <person name="Chourrout D."/>
        </authorList>
    </citation>
    <scope>NUCLEOTIDE SEQUENCE [LARGE SCALE GENOMIC DNA]</scope>
</reference>
<feature type="region of interest" description="Disordered" evidence="1">
    <location>
        <begin position="197"/>
        <end position="216"/>
    </location>
</feature>
<evidence type="ECO:0000256" key="1">
    <source>
        <dbReference type="SAM" id="MobiDB-lite"/>
    </source>
</evidence>
<dbReference type="Gene3D" id="1.10.8.10">
    <property type="entry name" value="DNA helicase RuvA subunit, C-terminal domain"/>
    <property type="match status" value="1"/>
</dbReference>
<gene>
    <name evidence="2" type="ORF">GSOID_T00019375001</name>
</gene>
<protein>
    <recommendedName>
        <fullName evidence="3">UBA domain-containing protein</fullName>
    </recommendedName>
</protein>